<dbReference type="EMBL" id="JBBHLL010000459">
    <property type="protein sequence ID" value="KAK7802534.1"/>
    <property type="molecule type" value="Genomic_DNA"/>
</dbReference>
<accession>A0AAW0HIB7</accession>
<evidence type="ECO:0000313" key="2">
    <source>
        <dbReference type="Proteomes" id="UP001488838"/>
    </source>
</evidence>
<evidence type="ECO:0000313" key="1">
    <source>
        <dbReference type="EMBL" id="KAK7802534.1"/>
    </source>
</evidence>
<keyword evidence="2" id="KW-1185">Reference proteome</keyword>
<reference evidence="1 2" key="1">
    <citation type="journal article" date="2023" name="bioRxiv">
        <title>Conserved and derived expression patterns and positive selection on dental genes reveal complex evolutionary context of ever-growing rodent molars.</title>
        <authorList>
            <person name="Calamari Z.T."/>
            <person name="Song A."/>
            <person name="Cohen E."/>
            <person name="Akter M."/>
            <person name="Roy R.D."/>
            <person name="Hallikas O."/>
            <person name="Christensen M.M."/>
            <person name="Li P."/>
            <person name="Marangoni P."/>
            <person name="Jernvall J."/>
            <person name="Klein O.D."/>
        </authorList>
    </citation>
    <scope>NUCLEOTIDE SEQUENCE [LARGE SCALE GENOMIC DNA]</scope>
    <source>
        <strain evidence="1">V071</strain>
    </source>
</reference>
<dbReference type="AlphaFoldDB" id="A0AAW0HIB7"/>
<gene>
    <name evidence="1" type="ORF">U0070_027065</name>
</gene>
<proteinExistence type="predicted"/>
<name>A0AAW0HIB7_MYOGA</name>
<sequence>MHDLGHHLCIFRHALGRRHLARLHDIRNSIYAHLIFVRLAYDGIRRYNLMFPVKASKIQKGPTHDQLQI</sequence>
<organism evidence="1 2">
    <name type="scientific">Myodes glareolus</name>
    <name type="common">Bank vole</name>
    <name type="synonym">Clethrionomys glareolus</name>
    <dbReference type="NCBI Taxonomy" id="447135"/>
    <lineage>
        <taxon>Eukaryota</taxon>
        <taxon>Metazoa</taxon>
        <taxon>Chordata</taxon>
        <taxon>Craniata</taxon>
        <taxon>Vertebrata</taxon>
        <taxon>Euteleostomi</taxon>
        <taxon>Mammalia</taxon>
        <taxon>Eutheria</taxon>
        <taxon>Euarchontoglires</taxon>
        <taxon>Glires</taxon>
        <taxon>Rodentia</taxon>
        <taxon>Myomorpha</taxon>
        <taxon>Muroidea</taxon>
        <taxon>Cricetidae</taxon>
        <taxon>Arvicolinae</taxon>
        <taxon>Myodes</taxon>
    </lineage>
</organism>
<dbReference type="Proteomes" id="UP001488838">
    <property type="component" value="Unassembled WGS sequence"/>
</dbReference>
<protein>
    <submittedName>
        <fullName evidence="1">Uncharacterized protein</fullName>
    </submittedName>
</protein>
<comment type="caution">
    <text evidence="1">The sequence shown here is derived from an EMBL/GenBank/DDBJ whole genome shotgun (WGS) entry which is preliminary data.</text>
</comment>